<reference evidence="2" key="1">
    <citation type="journal article" date="2019" name="PLoS Negl. Trop. Dis.">
        <title>Revisiting the worldwide diversity of Leptospira species in the environment.</title>
        <authorList>
            <person name="Vincent A.T."/>
            <person name="Schiettekatte O."/>
            <person name="Bourhy P."/>
            <person name="Veyrier F.J."/>
            <person name="Picardeau M."/>
        </authorList>
    </citation>
    <scope>NUCLEOTIDE SEQUENCE [LARGE SCALE GENOMIC DNA]</scope>
    <source>
        <strain evidence="2">201300427</strain>
    </source>
</reference>
<proteinExistence type="predicted"/>
<evidence type="ECO:0000313" key="3">
    <source>
        <dbReference type="Proteomes" id="UP000298058"/>
    </source>
</evidence>
<accession>A0A4R9M237</accession>
<comment type="caution">
    <text evidence="2">The sequence shown here is derived from an EMBL/GenBank/DDBJ whole genome shotgun (WGS) entry which is preliminary data.</text>
</comment>
<organism evidence="2 3">
    <name type="scientific">Leptospira idonii</name>
    <dbReference type="NCBI Taxonomy" id="1193500"/>
    <lineage>
        <taxon>Bacteria</taxon>
        <taxon>Pseudomonadati</taxon>
        <taxon>Spirochaetota</taxon>
        <taxon>Spirochaetia</taxon>
        <taxon>Leptospirales</taxon>
        <taxon>Leptospiraceae</taxon>
        <taxon>Leptospira</taxon>
    </lineage>
</organism>
<evidence type="ECO:0000259" key="1">
    <source>
        <dbReference type="Pfam" id="PF16778"/>
    </source>
</evidence>
<dbReference type="RefSeq" id="WP_135758845.1">
    <property type="nucleotide sequence ID" value="NZ_RQHW01000007.1"/>
</dbReference>
<dbReference type="OrthoDB" id="8596093at2"/>
<keyword evidence="3" id="KW-1185">Reference proteome</keyword>
<dbReference type="Gene3D" id="6.10.140.1310">
    <property type="match status" value="1"/>
</dbReference>
<sequence length="184" mass="21902">MQSNTKPAYQFDLNGVFIGRVDAIESPKEPGNFVLPNGAKFLEPPPDIEINECLFHDGSHWIVKPDYSGKPYYHRKSRAVRYFMQGEELDGNYTALQPLENEHFQKFTNTWEIDEEAKSEHRKSIIRNIRNAFLSETDKYLLPDHPMESSIKEKYQEYRRYLRDYTKKDDWHLSEPMTFEKWMG</sequence>
<gene>
    <name evidence="2" type="ORF">EHS15_01875</name>
</gene>
<dbReference type="InterPro" id="IPR031893">
    <property type="entry name" value="Phage_tail_APC"/>
</dbReference>
<protein>
    <recommendedName>
        <fullName evidence="1">Phage tail assembly chaperone-like domain-containing protein</fullName>
    </recommendedName>
</protein>
<dbReference type="AlphaFoldDB" id="A0A4R9M237"/>
<evidence type="ECO:0000313" key="2">
    <source>
        <dbReference type="EMBL" id="TGN20810.1"/>
    </source>
</evidence>
<feature type="domain" description="Phage tail assembly chaperone-like" evidence="1">
    <location>
        <begin position="125"/>
        <end position="168"/>
    </location>
</feature>
<dbReference type="EMBL" id="RQHW01000007">
    <property type="protein sequence ID" value="TGN20810.1"/>
    <property type="molecule type" value="Genomic_DNA"/>
</dbReference>
<dbReference type="Proteomes" id="UP000298058">
    <property type="component" value="Unassembled WGS sequence"/>
</dbReference>
<dbReference type="Pfam" id="PF16778">
    <property type="entry name" value="Phage_tail_APC"/>
    <property type="match status" value="1"/>
</dbReference>
<name>A0A4R9M237_9LEPT</name>